<dbReference type="Proteomes" id="UP000290444">
    <property type="component" value="Unassembled WGS sequence"/>
</dbReference>
<keyword evidence="1" id="KW-0489">Methyltransferase</keyword>
<protein>
    <submittedName>
        <fullName evidence="1">Ubiquinone biosynthesis methyltransferase UbiE</fullName>
    </submittedName>
</protein>
<gene>
    <name evidence="1" type="ORF">B5V01_26405</name>
</gene>
<comment type="caution">
    <text evidence="1">The sequence shown here is derived from an EMBL/GenBank/DDBJ whole genome shotgun (WGS) entry which is preliminary data.</text>
</comment>
<evidence type="ECO:0000313" key="1">
    <source>
        <dbReference type="EMBL" id="RXT39095.1"/>
    </source>
</evidence>
<accession>A0A4Q1UPP3</accession>
<sequence>MMDAVKFSISEVIAPPGLISTEQGNMPMGPVQHDLAGEPTFEPMIQVDMEIKAFVSAWRHCDYVSTYMARMISQNRSDSVRHSNLFSSAFNELLEVAFRTRLADGELACRVSRHGATDRIELTFPCLPEERQFYQEALSQVAGFEAKERYLNSVSGDLAPSREIVLLELAVDYNATLWVEEADGDAIKLVVDLPLEGL</sequence>
<proteinExistence type="predicted"/>
<keyword evidence="1" id="KW-0830">Ubiquinone</keyword>
<name>A0A4Q1UPP3_9HYPH</name>
<evidence type="ECO:0000313" key="2">
    <source>
        <dbReference type="Proteomes" id="UP000290444"/>
    </source>
</evidence>
<reference evidence="1 2" key="1">
    <citation type="submission" date="2017-03" db="EMBL/GenBank/DDBJ databases">
        <authorList>
            <person name="Safronova V.I."/>
            <person name="Sazanova A.L."/>
            <person name="Chirak E.R."/>
        </authorList>
    </citation>
    <scope>NUCLEOTIDE SEQUENCE [LARGE SCALE GENOMIC DNA]</scope>
    <source>
        <strain evidence="1 2">Opo-242</strain>
    </source>
</reference>
<dbReference type="GO" id="GO:0008168">
    <property type="term" value="F:methyltransferase activity"/>
    <property type="evidence" value="ECO:0007669"/>
    <property type="project" value="UniProtKB-KW"/>
</dbReference>
<organism evidence="1 2">
    <name type="scientific">Mesorhizobium erdmanii</name>
    <dbReference type="NCBI Taxonomy" id="1777866"/>
    <lineage>
        <taxon>Bacteria</taxon>
        <taxon>Pseudomonadati</taxon>
        <taxon>Pseudomonadota</taxon>
        <taxon>Alphaproteobacteria</taxon>
        <taxon>Hyphomicrobiales</taxon>
        <taxon>Phyllobacteriaceae</taxon>
        <taxon>Mesorhizobium</taxon>
    </lineage>
</organism>
<dbReference type="GO" id="GO:0032259">
    <property type="term" value="P:methylation"/>
    <property type="evidence" value="ECO:0007669"/>
    <property type="project" value="UniProtKB-KW"/>
</dbReference>
<dbReference type="AlphaFoldDB" id="A0A4Q1UPP3"/>
<keyword evidence="1" id="KW-0808">Transferase</keyword>
<dbReference type="EMBL" id="MZXX01000035">
    <property type="protein sequence ID" value="RXT39095.1"/>
    <property type="molecule type" value="Genomic_DNA"/>
</dbReference>